<reference evidence="1" key="1">
    <citation type="submission" date="2022-08" db="EMBL/GenBank/DDBJ databases">
        <title>Genome Sequence of Fusarium decemcellulare.</title>
        <authorList>
            <person name="Buettner E."/>
        </authorList>
    </citation>
    <scope>NUCLEOTIDE SEQUENCE</scope>
    <source>
        <strain evidence="1">Babe19</strain>
    </source>
</reference>
<protein>
    <submittedName>
        <fullName evidence="1">Uncharacterized protein</fullName>
    </submittedName>
</protein>
<organism evidence="1 2">
    <name type="scientific">Fusarium decemcellulare</name>
    <dbReference type="NCBI Taxonomy" id="57161"/>
    <lineage>
        <taxon>Eukaryota</taxon>
        <taxon>Fungi</taxon>
        <taxon>Dikarya</taxon>
        <taxon>Ascomycota</taxon>
        <taxon>Pezizomycotina</taxon>
        <taxon>Sordariomycetes</taxon>
        <taxon>Hypocreomycetidae</taxon>
        <taxon>Hypocreales</taxon>
        <taxon>Nectriaceae</taxon>
        <taxon>Fusarium</taxon>
        <taxon>Fusarium decemcellulare species complex</taxon>
    </lineage>
</organism>
<dbReference type="EMBL" id="JANRMS010000035">
    <property type="protein sequence ID" value="KAJ3548919.1"/>
    <property type="molecule type" value="Genomic_DNA"/>
</dbReference>
<gene>
    <name evidence="1" type="ORF">NM208_g767</name>
</gene>
<name>A0ACC1SYP2_9HYPO</name>
<accession>A0ACC1SYP2</accession>
<evidence type="ECO:0000313" key="1">
    <source>
        <dbReference type="EMBL" id="KAJ3548919.1"/>
    </source>
</evidence>
<sequence>MAPEETEDIEITAQCLCKAYAFTTSVAKSALPLQGLICYCKSCRHMTGAMYTSHVAWPGSTDDIRSSNLSRYEFTSNVSLLFCGTCSSPLFWEEYYKDRPEAIDVFTGALNNVPVQDFIKFTGQIFVEDTCDGGVSPWLQFVNEDGTTSRPWRRRADKNEEFDNSLPAAKNAPKTEAKIQTSSVPIQCRCKGVDFLLRPGNVNFSSQNANSLPFFIEPTTHKHLTNFDACDSCRSTFGTEIINWMFVLLKQLDFPASREQPGFPRSVQGLKDAISGPDRDPRFGTLTMYKSSPDVQRYFCSRCSASVFYAVDDRPDLVDVAVGVIDASEGARAESILTWNLGSGVGGQADVAGGWREGFARRVRETAENWRVQQQYPKTWRRLASEGGT</sequence>
<keyword evidence="2" id="KW-1185">Reference proteome</keyword>
<proteinExistence type="predicted"/>
<comment type="caution">
    <text evidence="1">The sequence shown here is derived from an EMBL/GenBank/DDBJ whole genome shotgun (WGS) entry which is preliminary data.</text>
</comment>
<dbReference type="Proteomes" id="UP001148629">
    <property type="component" value="Unassembled WGS sequence"/>
</dbReference>
<evidence type="ECO:0000313" key="2">
    <source>
        <dbReference type="Proteomes" id="UP001148629"/>
    </source>
</evidence>